<sequence>MYNKHLSAGIIAFPVNSPSFEYPLKSRHQICFDFRNKRGCYLWTHKETGKQYVGSSRNLGLRLSEYFRRGYLELQSNRGSIICRALIKYGLNQFTLSVMVLGASPEKKTNYSSNNIPDFVVMEQSYLDNYILDYNVNRVASSSYLPSQSSVNKGVDNPSYDLKAEESFVWNKIHSDELKYRWSKARGKNTFYLYSAKTMDLIQSFPSAVKLSAFLNVSLVFGGQVVKLIQTSDYCAIIYKDYIISLTSRNSDFLSTNLKYLPEKKVVMKQGSRNIIIYGFNPSTNEYLTWSSKTDCIEKITGQRFTNMRTINLRIDKGILYKGFYLQTKPFK</sequence>
<keyword evidence="2" id="KW-0496">Mitochondrion</keyword>
<dbReference type="CDD" id="cd10445">
    <property type="entry name" value="GIY-YIG_bI1_like"/>
    <property type="match status" value="1"/>
</dbReference>
<evidence type="ECO:0000313" key="2">
    <source>
        <dbReference type="EMBL" id="ATI20564.1"/>
    </source>
</evidence>
<keyword evidence="2" id="KW-0378">Hydrolase</keyword>
<dbReference type="GO" id="GO:0004519">
    <property type="term" value="F:endonuclease activity"/>
    <property type="evidence" value="ECO:0007669"/>
    <property type="project" value="UniProtKB-KW"/>
</dbReference>
<dbReference type="InterPro" id="IPR035901">
    <property type="entry name" value="GIY-YIG_endonuc_sf"/>
</dbReference>
<evidence type="ECO:0000259" key="1">
    <source>
        <dbReference type="SMART" id="SM00465"/>
    </source>
</evidence>
<dbReference type="Pfam" id="PF01541">
    <property type="entry name" value="GIY-YIG"/>
    <property type="match status" value="1"/>
</dbReference>
<dbReference type="SUPFAM" id="SSF82771">
    <property type="entry name" value="GIY-YIG endonuclease"/>
    <property type="match status" value="1"/>
</dbReference>
<dbReference type="InterPro" id="IPR000305">
    <property type="entry name" value="GIY-YIG_endonuc"/>
</dbReference>
<organism evidence="2">
    <name type="scientific">Ophiognomonia clavigignenti-juglandacearum</name>
    <dbReference type="NCBI Taxonomy" id="218668"/>
    <lineage>
        <taxon>Eukaryota</taxon>
        <taxon>Fungi</taxon>
        <taxon>Dikarya</taxon>
        <taxon>Ascomycota</taxon>
        <taxon>Pezizomycotina</taxon>
        <taxon>Sordariomycetes</taxon>
        <taxon>Sordariomycetidae</taxon>
        <taxon>Diaporthales</taxon>
        <taxon>Gnomoniaceae</taxon>
        <taxon>Ophiognomonia</taxon>
    </lineage>
</organism>
<accession>A0A2C9DSC1</accession>
<dbReference type="Gene3D" id="3.40.1440.10">
    <property type="entry name" value="GIY-YIG endonuclease"/>
    <property type="match status" value="1"/>
</dbReference>
<gene>
    <name evidence="2" type="primary">orf332</name>
</gene>
<dbReference type="SMART" id="SM00465">
    <property type="entry name" value="GIYc"/>
    <property type="match status" value="1"/>
</dbReference>
<dbReference type="AlphaFoldDB" id="A0A2C9DSC1"/>
<reference evidence="2" key="1">
    <citation type="submission" date="2017-02" db="EMBL/GenBank/DDBJ databases">
        <title>Fungal Comparative Genomics of Melanconis species and Ophiognomonia clavigignenti-juglandacearum at Different Phylogenetic Distances.</title>
        <authorList>
            <person name="Demers J.E."/>
            <person name="Castlebury L.A."/>
        </authorList>
    </citation>
    <scope>NUCLEOTIDE SEQUENCE</scope>
    <source>
        <strain evidence="2">ATCC36624</strain>
    </source>
</reference>
<dbReference type="EMBL" id="KY575058">
    <property type="protein sequence ID" value="ATI20564.1"/>
    <property type="molecule type" value="Genomic_DNA"/>
</dbReference>
<dbReference type="NCBIfam" id="TIGR01453">
    <property type="entry name" value="grpIintron_endo"/>
    <property type="match status" value="1"/>
</dbReference>
<keyword evidence="2" id="KW-0255">Endonuclease</keyword>
<keyword evidence="2" id="KW-0540">Nuclease</keyword>
<dbReference type="InterPro" id="IPR006350">
    <property type="entry name" value="Intron_endoG1"/>
</dbReference>
<proteinExistence type="predicted"/>
<name>A0A2C9DSC1_9PEZI</name>
<geneLocation type="mitochondrion" evidence="2"/>
<feature type="domain" description="GIY-YIG" evidence="1">
    <location>
        <begin position="37"/>
        <end position="140"/>
    </location>
</feature>
<protein>
    <submittedName>
        <fullName evidence="2">GIY-YIG endonuclease</fullName>
    </submittedName>
</protein>